<feature type="domain" description="VENN motif-containing" evidence="5">
    <location>
        <begin position="7"/>
        <end position="56"/>
    </location>
</feature>
<gene>
    <name evidence="6" type="ORF">C7G83_13770</name>
</gene>
<dbReference type="OrthoDB" id="2664633at2"/>
<dbReference type="Proteomes" id="UP000240212">
    <property type="component" value="Unassembled WGS sequence"/>
</dbReference>
<dbReference type="GO" id="GO:0090729">
    <property type="term" value="F:toxin activity"/>
    <property type="evidence" value="ECO:0007669"/>
    <property type="project" value="UniProtKB-KW"/>
</dbReference>
<reference evidence="6 7" key="1">
    <citation type="submission" date="2018-03" db="EMBL/GenBank/DDBJ databases">
        <title>Draft genome sequence of the first documented clinical Siccibacter turicensis isolate in Austria.</title>
        <authorList>
            <person name="Lepuschitz S."/>
            <person name="Pekard-Amenitsch S."/>
            <person name="Haunold R."/>
            <person name="Schill S."/>
            <person name="Mach R."/>
            <person name="Allerberger F."/>
            <person name="Ruppitsch W."/>
            <person name="Forsythe S.J."/>
        </authorList>
    </citation>
    <scope>NUCLEOTIDE SEQUENCE [LARGE SCALE GENOMIC DNA]</scope>
    <source>
        <strain evidence="6 7">6100069499-17</strain>
    </source>
</reference>
<name>A0A2P8VIN7_9ENTR</name>
<evidence type="ECO:0000259" key="5">
    <source>
        <dbReference type="Pfam" id="PF04829"/>
    </source>
</evidence>
<accession>A0A2P8VIN7</accession>
<dbReference type="EMBL" id="PYEP01000005">
    <property type="protein sequence ID" value="PSN07392.1"/>
    <property type="molecule type" value="Genomic_DNA"/>
</dbReference>
<evidence type="ECO:0000256" key="2">
    <source>
        <dbReference type="ARBA" id="ARBA00022656"/>
    </source>
</evidence>
<dbReference type="Pfam" id="PF04829">
    <property type="entry name" value="PT-VENN"/>
    <property type="match status" value="1"/>
</dbReference>
<evidence type="ECO:0000256" key="4">
    <source>
        <dbReference type="ARBA" id="ARBA00023026"/>
    </source>
</evidence>
<protein>
    <recommendedName>
        <fullName evidence="5">VENN motif-containing domain-containing protein</fullName>
    </recommendedName>
</protein>
<dbReference type="AlphaFoldDB" id="A0A2P8VIN7"/>
<evidence type="ECO:0000256" key="1">
    <source>
        <dbReference type="ARBA" id="ARBA00004219"/>
    </source>
</evidence>
<comment type="subcellular location">
    <subcellularLocation>
        <location evidence="1">Target cell</location>
        <location evidence="1">Target cell cytoplasm</location>
    </subcellularLocation>
</comment>
<evidence type="ECO:0000313" key="6">
    <source>
        <dbReference type="EMBL" id="PSN07392.1"/>
    </source>
</evidence>
<sequence>MYGKKAGALTESEKETVSALATLASGLAGGLVGDSTRSAAYAAQTGKTTVENNYLSWDEAQAFDKEMTACRTSGEDCGGIQNKYAVISADNRLKLHIDVAADPLTALAGEDKWNIEGGLSAAGRPGWLYGSLENQDVRDYVIEGNRYDLNYLNNNTSRGDRALAFFGEPENYWGTVAGAGSLFSSAATLTEKVISAGLSYGANGAVQIATGNTGDKFDYLSFGLSGLTGAGTAGKSYYSNQLIGAGSAYMTSQIQGQDSTSAVLGSMAGTGFGYNIGASITNKFESQYIKNQLGMDASKNALKYYESSFGPGYLLKGGEMSPLPGTLGGLGGSLISESTSSVTQNETNGGDK</sequence>
<proteinExistence type="predicted"/>
<keyword evidence="2" id="KW-0800">Toxin</keyword>
<dbReference type="Gene3D" id="6.10.140.1810">
    <property type="match status" value="1"/>
</dbReference>
<dbReference type="InterPro" id="IPR006914">
    <property type="entry name" value="VENN_dom"/>
</dbReference>
<keyword evidence="3" id="KW-1266">Target cell cytoplasm</keyword>
<comment type="caution">
    <text evidence="6">The sequence shown here is derived from an EMBL/GenBank/DDBJ whole genome shotgun (WGS) entry which is preliminary data.</text>
</comment>
<organism evidence="6 7">
    <name type="scientific">Siccibacter turicensis</name>
    <dbReference type="NCBI Taxonomy" id="357233"/>
    <lineage>
        <taxon>Bacteria</taxon>
        <taxon>Pseudomonadati</taxon>
        <taxon>Pseudomonadota</taxon>
        <taxon>Gammaproteobacteria</taxon>
        <taxon>Enterobacterales</taxon>
        <taxon>Enterobacteriaceae</taxon>
        <taxon>Siccibacter</taxon>
    </lineage>
</organism>
<keyword evidence="7" id="KW-1185">Reference proteome</keyword>
<evidence type="ECO:0000313" key="7">
    <source>
        <dbReference type="Proteomes" id="UP000240212"/>
    </source>
</evidence>
<keyword evidence="4" id="KW-0843">Virulence</keyword>
<evidence type="ECO:0000256" key="3">
    <source>
        <dbReference type="ARBA" id="ARBA00022913"/>
    </source>
</evidence>